<name>A0A6J0BCN2_NEOLC</name>
<organism evidence="4">
    <name type="scientific">Neodiprion lecontei</name>
    <name type="common">Redheaded pine sawfly</name>
    <dbReference type="NCBI Taxonomy" id="441921"/>
    <lineage>
        <taxon>Eukaryota</taxon>
        <taxon>Metazoa</taxon>
        <taxon>Ecdysozoa</taxon>
        <taxon>Arthropoda</taxon>
        <taxon>Hexapoda</taxon>
        <taxon>Insecta</taxon>
        <taxon>Pterygota</taxon>
        <taxon>Neoptera</taxon>
        <taxon>Endopterygota</taxon>
        <taxon>Hymenoptera</taxon>
        <taxon>Tenthredinoidea</taxon>
        <taxon>Diprionidae</taxon>
        <taxon>Diprioninae</taxon>
        <taxon>Neodiprion</taxon>
    </lineage>
</organism>
<accession>A0A6J0BCN2</accession>
<evidence type="ECO:0000313" key="3">
    <source>
        <dbReference type="Proteomes" id="UP000829291"/>
    </source>
</evidence>
<dbReference type="AlphaFoldDB" id="A0A6J0BCN2"/>
<proteinExistence type="predicted"/>
<dbReference type="Proteomes" id="UP000829291">
    <property type="component" value="Chromosome 5"/>
</dbReference>
<feature type="coiled-coil region" evidence="1">
    <location>
        <begin position="31"/>
        <end position="121"/>
    </location>
</feature>
<dbReference type="OrthoDB" id="10347073at2759"/>
<dbReference type="RefSeq" id="XP_015511463.2">
    <property type="nucleotide sequence ID" value="XM_015655977.2"/>
</dbReference>
<dbReference type="InParanoid" id="A0A6J0BCN2"/>
<feature type="region of interest" description="Disordered" evidence="2">
    <location>
        <begin position="515"/>
        <end position="578"/>
    </location>
</feature>
<sequence length="578" mass="65416">MASENTGGLSGASSITPEFVRTLETSLHHNIARLENTIKQYKTRNATLKQELESKATKLKTTMQEIRGRKKRVEELKNTQKDLDQSNIELSLYASKLKADLEAYEKENIRLRNEHQEVLDKADAKWEIYKAQYEKRPMVKLMRQEEVNLKKSKIELMVKKNKLMELKKMIATRESIHMKQRNCLVVECANIYKEAESGKMKIRSALNTQKELQEKLKQQEAMIKRLEDEEKENLKMAQEQLAAGKITKRDYNYTASQFERITIPPKSVPPTFPDWWSDKSDNISITSAMIDALTEPAAQLQLTHVTNAEVAEDGQSPDPHQSSSQNMDTACFAESNEQIIPDDENGQAAAVDPEVMNPLTEPSSKDAVDKNICERTEALNEGNIQPNQIRQQNLNEHEAVEEGNSVGQWLNLGVVDYCTHEEPDAKRPKVTSIASVKFNVPPKMTGYSKLKQQPPPSPALSNIGSISECSWRPKQYPSLSSSTYFRADRSILSCDQDSQQSADTMERFRLMLSPQPSLNEGENWDQEGKNPHQTPQPSRPAFLTGEKHAAPSPFVNISNNETSTASRGNKSKFSLNMF</sequence>
<keyword evidence="3" id="KW-1185">Reference proteome</keyword>
<reference evidence="4" key="1">
    <citation type="submission" date="2025-08" db="UniProtKB">
        <authorList>
            <consortium name="RefSeq"/>
        </authorList>
    </citation>
    <scope>IDENTIFICATION</scope>
    <source>
        <tissue evidence="4">Thorax and Abdomen</tissue>
    </source>
</reference>
<feature type="coiled-coil region" evidence="1">
    <location>
        <begin position="202"/>
        <end position="239"/>
    </location>
</feature>
<gene>
    <name evidence="4" type="primary">LOC107218190</name>
</gene>
<evidence type="ECO:0000256" key="2">
    <source>
        <dbReference type="SAM" id="MobiDB-lite"/>
    </source>
</evidence>
<dbReference type="GeneID" id="107218190"/>
<feature type="compositionally biased region" description="Polar residues" evidence="2">
    <location>
        <begin position="555"/>
        <end position="578"/>
    </location>
</feature>
<protein>
    <submittedName>
        <fullName evidence="4">Uncharacterized protein LOC107218190</fullName>
    </submittedName>
</protein>
<dbReference type="KEGG" id="nlo:107218190"/>
<evidence type="ECO:0000256" key="1">
    <source>
        <dbReference type="SAM" id="Coils"/>
    </source>
</evidence>
<evidence type="ECO:0000313" key="4">
    <source>
        <dbReference type="RefSeq" id="XP_015511463.2"/>
    </source>
</evidence>
<keyword evidence="1" id="KW-0175">Coiled coil</keyword>